<dbReference type="SMART" id="SM00440">
    <property type="entry name" value="ZnF_C2C2"/>
    <property type="match status" value="1"/>
</dbReference>
<dbReference type="PANTHER" id="PTHR11477">
    <property type="entry name" value="TRANSCRIPTION FACTOR S-II ZINC FINGER DOMAIN-CONTAINING PROTEIN"/>
    <property type="match status" value="1"/>
</dbReference>
<evidence type="ECO:0000313" key="14">
    <source>
        <dbReference type="Proteomes" id="UP000027361"/>
    </source>
</evidence>
<evidence type="ECO:0000256" key="2">
    <source>
        <dbReference type="ARBA" id="ARBA00022723"/>
    </source>
</evidence>
<dbReference type="NCBIfam" id="TIGR01385">
    <property type="entry name" value="TFSII"/>
    <property type="match status" value="1"/>
</dbReference>
<dbReference type="PROSITE" id="PS51133">
    <property type="entry name" value="ZF_TFIIS_2"/>
    <property type="match status" value="1"/>
</dbReference>
<dbReference type="SMART" id="SM00510">
    <property type="entry name" value="TFS2M"/>
    <property type="match status" value="1"/>
</dbReference>
<evidence type="ECO:0000256" key="7">
    <source>
        <dbReference type="PROSITE-ProRule" id="PRU00649"/>
    </source>
</evidence>
<dbReference type="GO" id="GO:0001139">
    <property type="term" value="F:RNA polymerase II complex recruiting activity"/>
    <property type="evidence" value="ECO:0007669"/>
    <property type="project" value="TreeGrafter"/>
</dbReference>
<dbReference type="Pfam" id="PF07500">
    <property type="entry name" value="TFIIS_M"/>
    <property type="match status" value="1"/>
</dbReference>
<evidence type="ECO:0000313" key="13">
    <source>
        <dbReference type="EMBL" id="KDN40534.1"/>
    </source>
</evidence>
<protein>
    <recommendedName>
        <fullName evidence="8">Transcription elongation factor</fullName>
    </recommendedName>
</protein>
<dbReference type="OMA" id="RFVVMTH"/>
<feature type="region of interest" description="Disordered" evidence="9">
    <location>
        <begin position="82"/>
        <end position="156"/>
    </location>
</feature>
<dbReference type="InterPro" id="IPR006289">
    <property type="entry name" value="TFSII"/>
</dbReference>
<comment type="similarity">
    <text evidence="8">Belongs to the TFS-II family.</text>
</comment>
<sequence>MPLSTAELKECAKGLSKAVNESQWRDVEALLKKLRDQAEPTEELIRSTKLGKTIGPLRKSNDAAIADLAKTIVKKWKAVVGAEKGSTGKPDARKGIHAAEESASPASKGGSAPAPAAASPAASSSPAPSAVKKDSTDTTSGSGPTRDSATPSKPAQPINFECLQDKVRNACLKLLHQSLEADYRGDKSLVFEAALAVERSCYTVIGKSSTCNEYKSKVRSLSLNLKDKNNPELRKSVVDGRILPDDLVKMSVEDMASDARRQERQRLMIQNLFNARAAEEQQAETDAFECSRCRQRKTRYYQKQTRSADEPMTVFVTCVNCNYRWKFS</sequence>
<organism evidence="13 14">
    <name type="scientific">Tilletiaria anomala (strain ATCC 24038 / CBS 436.72 / UBC 951)</name>
    <dbReference type="NCBI Taxonomy" id="1037660"/>
    <lineage>
        <taxon>Eukaryota</taxon>
        <taxon>Fungi</taxon>
        <taxon>Dikarya</taxon>
        <taxon>Basidiomycota</taxon>
        <taxon>Ustilaginomycotina</taxon>
        <taxon>Exobasidiomycetes</taxon>
        <taxon>Georgefischeriales</taxon>
        <taxon>Tilletiariaceae</taxon>
        <taxon>Tilletiaria</taxon>
    </lineage>
</organism>
<dbReference type="SMART" id="SM00509">
    <property type="entry name" value="TFS2N"/>
    <property type="match status" value="1"/>
</dbReference>
<evidence type="ECO:0000256" key="6">
    <source>
        <dbReference type="PROSITE-ProRule" id="PRU00472"/>
    </source>
</evidence>
<dbReference type="InterPro" id="IPR001222">
    <property type="entry name" value="Znf_TFIIS"/>
</dbReference>
<dbReference type="AlphaFoldDB" id="A0A066VP37"/>
<feature type="domain" description="TFIIS-type" evidence="10">
    <location>
        <begin position="286"/>
        <end position="326"/>
    </location>
</feature>
<dbReference type="PROSITE" id="PS51319">
    <property type="entry name" value="TFIIS_N"/>
    <property type="match status" value="1"/>
</dbReference>
<evidence type="ECO:0000256" key="1">
    <source>
        <dbReference type="ARBA" id="ARBA00004123"/>
    </source>
</evidence>
<dbReference type="RefSeq" id="XP_013241432.1">
    <property type="nucleotide sequence ID" value="XM_013385978.1"/>
</dbReference>
<keyword evidence="5 7" id="KW-0539">Nucleus</keyword>
<keyword evidence="2 8" id="KW-0479">Metal-binding</keyword>
<evidence type="ECO:0000256" key="4">
    <source>
        <dbReference type="ARBA" id="ARBA00022833"/>
    </source>
</evidence>
<dbReference type="STRING" id="1037660.A0A066VP37"/>
<dbReference type="PROSITE" id="PS51321">
    <property type="entry name" value="TFIIS_CENTRAL"/>
    <property type="match status" value="1"/>
</dbReference>
<dbReference type="SUPFAM" id="SSF46942">
    <property type="entry name" value="Elongation factor TFIIS domain 2"/>
    <property type="match status" value="1"/>
</dbReference>
<name>A0A066VP37_TILAU</name>
<dbReference type="GO" id="GO:0008270">
    <property type="term" value="F:zinc ion binding"/>
    <property type="evidence" value="ECO:0007669"/>
    <property type="project" value="UniProtKB-UniRule"/>
</dbReference>
<dbReference type="Pfam" id="PF08711">
    <property type="entry name" value="Med26"/>
    <property type="match status" value="1"/>
</dbReference>
<dbReference type="InterPro" id="IPR003618">
    <property type="entry name" value="TFIIS_cen_dom"/>
</dbReference>
<evidence type="ECO:0000259" key="11">
    <source>
        <dbReference type="PROSITE" id="PS51319"/>
    </source>
</evidence>
<keyword evidence="8" id="KW-0238">DNA-binding</keyword>
<feature type="compositionally biased region" description="Basic and acidic residues" evidence="9">
    <location>
        <begin position="90"/>
        <end position="100"/>
    </location>
</feature>
<comment type="function">
    <text evidence="8">Necessary for efficient RNA polymerase II transcription elongation past template-encoded arresting sites.</text>
</comment>
<dbReference type="GeneID" id="25265035"/>
<dbReference type="GO" id="GO:0006362">
    <property type="term" value="P:transcription elongation by RNA polymerase I"/>
    <property type="evidence" value="ECO:0007669"/>
    <property type="project" value="TreeGrafter"/>
</dbReference>
<dbReference type="InterPro" id="IPR036575">
    <property type="entry name" value="TFIIS_cen_dom_sf"/>
</dbReference>
<dbReference type="InterPro" id="IPR017923">
    <property type="entry name" value="TFIIS_N"/>
</dbReference>
<dbReference type="OrthoDB" id="44867at2759"/>
<feature type="compositionally biased region" description="Low complexity" evidence="9">
    <location>
        <begin position="137"/>
        <end position="148"/>
    </location>
</feature>
<dbReference type="Gene3D" id="1.20.930.10">
    <property type="entry name" value="Conserved domain common to transcription factors TFIIS, elongin A, CRSP70"/>
    <property type="match status" value="1"/>
</dbReference>
<reference evidence="13 14" key="1">
    <citation type="submission" date="2014-05" db="EMBL/GenBank/DDBJ databases">
        <title>Draft genome sequence of a rare smut relative, Tilletiaria anomala UBC 951.</title>
        <authorList>
            <consortium name="DOE Joint Genome Institute"/>
            <person name="Toome M."/>
            <person name="Kuo A."/>
            <person name="Henrissat B."/>
            <person name="Lipzen A."/>
            <person name="Tritt A."/>
            <person name="Yoshinaga Y."/>
            <person name="Zane M."/>
            <person name="Barry K."/>
            <person name="Grigoriev I.V."/>
            <person name="Spatafora J.W."/>
            <person name="Aimea M.C."/>
        </authorList>
    </citation>
    <scope>NUCLEOTIDE SEQUENCE [LARGE SCALE GENOMIC DNA]</scope>
    <source>
        <strain evidence="13 14">UBC 951</strain>
    </source>
</reference>
<dbReference type="Proteomes" id="UP000027361">
    <property type="component" value="Unassembled WGS sequence"/>
</dbReference>
<evidence type="ECO:0000256" key="8">
    <source>
        <dbReference type="RuleBase" id="RU368078"/>
    </source>
</evidence>
<dbReference type="Pfam" id="PF01096">
    <property type="entry name" value="Zn_ribbon_TFIIS"/>
    <property type="match status" value="1"/>
</dbReference>
<dbReference type="PIRSF" id="PIRSF006704">
    <property type="entry name" value="TF_IIS"/>
    <property type="match status" value="1"/>
</dbReference>
<keyword evidence="3 6" id="KW-0863">Zinc-finger</keyword>
<evidence type="ECO:0000256" key="3">
    <source>
        <dbReference type="ARBA" id="ARBA00022771"/>
    </source>
</evidence>
<feature type="domain" description="TFIIS central" evidence="12">
    <location>
        <begin position="167"/>
        <end position="283"/>
    </location>
</feature>
<dbReference type="HOGENOM" id="CLU_037637_1_0_1"/>
<keyword evidence="8" id="KW-0804">Transcription</keyword>
<dbReference type="CDD" id="cd13749">
    <property type="entry name" value="Zn-ribbon_TFIIS"/>
    <property type="match status" value="1"/>
</dbReference>
<dbReference type="GO" id="GO:0031564">
    <property type="term" value="P:transcription antitermination"/>
    <property type="evidence" value="ECO:0007669"/>
    <property type="project" value="TreeGrafter"/>
</dbReference>
<dbReference type="InParanoid" id="A0A066VP37"/>
<dbReference type="FunFam" id="1.10.472.30:FF:000003">
    <property type="entry name" value="Transcription elongation factor S-II"/>
    <property type="match status" value="1"/>
</dbReference>
<dbReference type="GO" id="GO:0003746">
    <property type="term" value="F:translation elongation factor activity"/>
    <property type="evidence" value="ECO:0007669"/>
    <property type="project" value="UniProtKB-KW"/>
</dbReference>
<gene>
    <name evidence="13" type="ORF">K437DRAFT_258637</name>
</gene>
<keyword evidence="13" id="KW-0648">Protein biosynthesis</keyword>
<dbReference type="SUPFAM" id="SSF47676">
    <property type="entry name" value="Conserved domain common to transcription factors TFIIS, elongin A, CRSP70"/>
    <property type="match status" value="1"/>
</dbReference>
<evidence type="ECO:0000259" key="10">
    <source>
        <dbReference type="PROSITE" id="PS51133"/>
    </source>
</evidence>
<proteinExistence type="inferred from homology"/>
<dbReference type="GO" id="GO:0000977">
    <property type="term" value="F:RNA polymerase II transcription regulatory region sequence-specific DNA binding"/>
    <property type="evidence" value="ECO:0007669"/>
    <property type="project" value="TreeGrafter"/>
</dbReference>
<accession>A0A066VP37</accession>
<dbReference type="InterPro" id="IPR035441">
    <property type="entry name" value="TFIIS/LEDGF_dom_sf"/>
</dbReference>
<dbReference type="GO" id="GO:0031440">
    <property type="term" value="P:regulation of mRNA 3'-end processing"/>
    <property type="evidence" value="ECO:0007669"/>
    <property type="project" value="TreeGrafter"/>
</dbReference>
<feature type="domain" description="TFIIS N-terminal" evidence="11">
    <location>
        <begin position="6"/>
        <end position="83"/>
    </location>
</feature>
<dbReference type="Gene3D" id="2.20.25.10">
    <property type="match status" value="1"/>
</dbReference>
<comment type="caution">
    <text evidence="13">The sequence shown here is derived from an EMBL/GenBank/DDBJ whole genome shotgun (WGS) entry which is preliminary data.</text>
</comment>
<dbReference type="EMBL" id="JMSN01000090">
    <property type="protein sequence ID" value="KDN40534.1"/>
    <property type="molecule type" value="Genomic_DNA"/>
</dbReference>
<feature type="compositionally biased region" description="Low complexity" evidence="9">
    <location>
        <begin position="101"/>
        <end position="130"/>
    </location>
</feature>
<evidence type="ECO:0000256" key="5">
    <source>
        <dbReference type="ARBA" id="ARBA00023242"/>
    </source>
</evidence>
<keyword evidence="8" id="KW-0805">Transcription regulation</keyword>
<dbReference type="GO" id="GO:0006368">
    <property type="term" value="P:transcription elongation by RNA polymerase II"/>
    <property type="evidence" value="ECO:0007669"/>
    <property type="project" value="InterPro"/>
</dbReference>
<dbReference type="InterPro" id="IPR035100">
    <property type="entry name" value="TF_IIS-typ"/>
</dbReference>
<dbReference type="Gene3D" id="1.10.472.30">
    <property type="entry name" value="Transcription elongation factor S-II, central domain"/>
    <property type="match status" value="1"/>
</dbReference>
<dbReference type="SUPFAM" id="SSF57783">
    <property type="entry name" value="Zinc beta-ribbon"/>
    <property type="match status" value="1"/>
</dbReference>
<dbReference type="InterPro" id="IPR003617">
    <property type="entry name" value="TFIIS/CRSP70_N_sub"/>
</dbReference>
<comment type="subcellular location">
    <subcellularLocation>
        <location evidence="1 7 8">Nucleus</location>
    </subcellularLocation>
</comment>
<evidence type="ECO:0000256" key="9">
    <source>
        <dbReference type="SAM" id="MobiDB-lite"/>
    </source>
</evidence>
<evidence type="ECO:0000259" key="12">
    <source>
        <dbReference type="PROSITE" id="PS51321"/>
    </source>
</evidence>
<dbReference type="FunCoup" id="A0A066VP37">
    <property type="interactions" value="598"/>
</dbReference>
<dbReference type="PANTHER" id="PTHR11477:SF0">
    <property type="entry name" value="IP08861P-RELATED"/>
    <property type="match status" value="1"/>
</dbReference>
<dbReference type="GO" id="GO:0005634">
    <property type="term" value="C:nucleus"/>
    <property type="evidence" value="ECO:0007669"/>
    <property type="project" value="UniProtKB-SubCell"/>
</dbReference>
<keyword evidence="13" id="KW-0251">Elongation factor</keyword>
<keyword evidence="14" id="KW-1185">Reference proteome</keyword>
<keyword evidence="4 8" id="KW-0862">Zinc</keyword>